<organism evidence="3 4">
    <name type="scientific">Actinocatenispora sera</name>
    <dbReference type="NCBI Taxonomy" id="390989"/>
    <lineage>
        <taxon>Bacteria</taxon>
        <taxon>Bacillati</taxon>
        <taxon>Actinomycetota</taxon>
        <taxon>Actinomycetes</taxon>
        <taxon>Micromonosporales</taxon>
        <taxon>Micromonosporaceae</taxon>
        <taxon>Actinocatenispora</taxon>
    </lineage>
</organism>
<feature type="region of interest" description="Disordered" evidence="1">
    <location>
        <begin position="25"/>
        <end position="76"/>
    </location>
</feature>
<evidence type="ECO:0000313" key="4">
    <source>
        <dbReference type="Proteomes" id="UP000680750"/>
    </source>
</evidence>
<gene>
    <name evidence="3" type="ORF">Asera_04080</name>
</gene>
<dbReference type="Proteomes" id="UP000680750">
    <property type="component" value="Chromosome"/>
</dbReference>
<keyword evidence="4" id="KW-1185">Reference proteome</keyword>
<evidence type="ECO:0008006" key="5">
    <source>
        <dbReference type="Google" id="ProtNLM"/>
    </source>
</evidence>
<feature type="chain" id="PRO_5039311786" description="Lipoprotein" evidence="2">
    <location>
        <begin position="20"/>
        <end position="184"/>
    </location>
</feature>
<protein>
    <recommendedName>
        <fullName evidence="5">Lipoprotein</fullName>
    </recommendedName>
</protein>
<sequence length="184" mass="18474">MNARAAVLAAVAVAALAVAGCGPTDSGTAADGGRSGTPSGSPTTSAAPTPARSGSPSVTPSPGRPSTSPATPAGSVRLQVTGGFVGKNDVLTVDGDGAWTYEGRSGTKHGTLTEDQRDRLTALVTDPKLANEARLRMPKNMCADGVSYRLTVGSLTLTRVNCGHSTQTPTFNAIVELLGKATPI</sequence>
<evidence type="ECO:0000313" key="3">
    <source>
        <dbReference type="EMBL" id="BCJ26300.1"/>
    </source>
</evidence>
<name>A0A810KT73_9ACTN</name>
<dbReference type="RefSeq" id="WP_030448827.1">
    <property type="nucleotide sequence ID" value="NZ_AP023354.1"/>
</dbReference>
<evidence type="ECO:0000256" key="1">
    <source>
        <dbReference type="SAM" id="MobiDB-lite"/>
    </source>
</evidence>
<keyword evidence="2" id="KW-0732">Signal</keyword>
<feature type="compositionally biased region" description="Low complexity" evidence="1">
    <location>
        <begin position="36"/>
        <end position="57"/>
    </location>
</feature>
<feature type="compositionally biased region" description="Polar residues" evidence="1">
    <location>
        <begin position="58"/>
        <end position="70"/>
    </location>
</feature>
<proteinExistence type="predicted"/>
<accession>A0A810KT73</accession>
<dbReference type="EMBL" id="AP023354">
    <property type="protein sequence ID" value="BCJ26300.1"/>
    <property type="molecule type" value="Genomic_DNA"/>
</dbReference>
<feature type="signal peptide" evidence="2">
    <location>
        <begin position="1"/>
        <end position="19"/>
    </location>
</feature>
<evidence type="ECO:0000256" key="2">
    <source>
        <dbReference type="SAM" id="SignalP"/>
    </source>
</evidence>
<reference evidence="3" key="1">
    <citation type="submission" date="2020-08" db="EMBL/GenBank/DDBJ databases">
        <title>Whole genome shotgun sequence of Actinocatenispora sera NBRC 101916.</title>
        <authorList>
            <person name="Komaki H."/>
            <person name="Tamura T."/>
        </authorList>
    </citation>
    <scope>NUCLEOTIDE SEQUENCE</scope>
    <source>
        <strain evidence="3">NBRC 101916</strain>
    </source>
</reference>
<dbReference type="KEGG" id="aser:Asera_04080"/>
<dbReference type="AlphaFoldDB" id="A0A810KT73"/>
<dbReference type="PROSITE" id="PS51257">
    <property type="entry name" value="PROKAR_LIPOPROTEIN"/>
    <property type="match status" value="1"/>
</dbReference>
<dbReference type="OrthoDB" id="3406060at2"/>